<feature type="compositionally biased region" description="Polar residues" evidence="5">
    <location>
        <begin position="1"/>
        <end position="11"/>
    </location>
</feature>
<comment type="caution">
    <text evidence="6">The sequence shown here is derived from an EMBL/GenBank/DDBJ whole genome shotgun (WGS) entry which is preliminary data.</text>
</comment>
<evidence type="ECO:0000256" key="1">
    <source>
        <dbReference type="ARBA" id="ARBA00022448"/>
    </source>
</evidence>
<name>A0A844ZJI2_9SPHN</name>
<dbReference type="GO" id="GO:0020037">
    <property type="term" value="F:heme binding"/>
    <property type="evidence" value="ECO:0007669"/>
    <property type="project" value="InterPro"/>
</dbReference>
<keyword evidence="3" id="KW-0479">Metal-binding</keyword>
<dbReference type="InterPro" id="IPR009050">
    <property type="entry name" value="Globin-like_sf"/>
</dbReference>
<dbReference type="GO" id="GO:0019825">
    <property type="term" value="F:oxygen binding"/>
    <property type="evidence" value="ECO:0007669"/>
    <property type="project" value="InterPro"/>
</dbReference>
<evidence type="ECO:0000256" key="3">
    <source>
        <dbReference type="ARBA" id="ARBA00022723"/>
    </source>
</evidence>
<keyword evidence="7" id="KW-1185">Reference proteome</keyword>
<keyword evidence="4" id="KW-0408">Iron</keyword>
<evidence type="ECO:0000313" key="7">
    <source>
        <dbReference type="Proteomes" id="UP000435243"/>
    </source>
</evidence>
<dbReference type="Pfam" id="PF01152">
    <property type="entry name" value="Bac_globin"/>
    <property type="match status" value="1"/>
</dbReference>
<dbReference type="InterPro" id="IPR012292">
    <property type="entry name" value="Globin/Proto"/>
</dbReference>
<evidence type="ECO:0000313" key="6">
    <source>
        <dbReference type="EMBL" id="MXO87623.1"/>
    </source>
</evidence>
<evidence type="ECO:0000256" key="5">
    <source>
        <dbReference type="SAM" id="MobiDB-lite"/>
    </source>
</evidence>
<reference evidence="6 7" key="1">
    <citation type="submission" date="2019-12" db="EMBL/GenBank/DDBJ databases">
        <title>Genomic-based taxomic classification of the family Erythrobacteraceae.</title>
        <authorList>
            <person name="Xu L."/>
        </authorList>
    </citation>
    <scope>NUCLEOTIDE SEQUENCE [LARGE SCALE GENOMIC DNA]</scope>
    <source>
        <strain evidence="6 7">JCM 16339</strain>
    </source>
</reference>
<sequence>MSRQAVRTGETNPHAALARQKKREDAGRIGLTDEVVSRVIASFYGKIRDDELLGPIFTGKIQDWPKHLEQMNRFWRSILFSTAEYSGNPMVRHQQLPPLDERHFSHWLDLFYATLREECTEEEAVKIFAGRARMIADSLLTGIAMRREGMAGASKGRNLPYV</sequence>
<evidence type="ECO:0000256" key="4">
    <source>
        <dbReference type="ARBA" id="ARBA00023004"/>
    </source>
</evidence>
<dbReference type="Gene3D" id="1.10.490.10">
    <property type="entry name" value="Globins"/>
    <property type="match status" value="1"/>
</dbReference>
<organism evidence="6 7">
    <name type="scientific">Alteraurantiacibacter aestuarii</name>
    <dbReference type="NCBI Taxonomy" id="650004"/>
    <lineage>
        <taxon>Bacteria</taxon>
        <taxon>Pseudomonadati</taxon>
        <taxon>Pseudomonadota</taxon>
        <taxon>Alphaproteobacteria</taxon>
        <taxon>Sphingomonadales</taxon>
        <taxon>Erythrobacteraceae</taxon>
        <taxon>Alteraurantiacibacter</taxon>
    </lineage>
</organism>
<dbReference type="RefSeq" id="WP_160589595.1">
    <property type="nucleotide sequence ID" value="NZ_BAAAFP010000002.1"/>
</dbReference>
<dbReference type="InterPro" id="IPR001486">
    <property type="entry name" value="Hemoglobin_trunc"/>
</dbReference>
<protein>
    <recommendedName>
        <fullName evidence="8">Group III truncated hemoglobin</fullName>
    </recommendedName>
</protein>
<proteinExistence type="predicted"/>
<dbReference type="OrthoDB" id="25954at2"/>
<evidence type="ECO:0000256" key="2">
    <source>
        <dbReference type="ARBA" id="ARBA00022617"/>
    </source>
</evidence>
<dbReference type="EMBL" id="WTYY01000002">
    <property type="protein sequence ID" value="MXO87623.1"/>
    <property type="molecule type" value="Genomic_DNA"/>
</dbReference>
<dbReference type="Proteomes" id="UP000435243">
    <property type="component" value="Unassembled WGS sequence"/>
</dbReference>
<keyword evidence="2" id="KW-0349">Heme</keyword>
<gene>
    <name evidence="6" type="ORF">GRI32_02610</name>
</gene>
<accession>A0A844ZJI2</accession>
<dbReference type="SUPFAM" id="SSF46458">
    <property type="entry name" value="Globin-like"/>
    <property type="match status" value="1"/>
</dbReference>
<feature type="region of interest" description="Disordered" evidence="5">
    <location>
        <begin position="1"/>
        <end position="23"/>
    </location>
</feature>
<dbReference type="GO" id="GO:0046872">
    <property type="term" value="F:metal ion binding"/>
    <property type="evidence" value="ECO:0007669"/>
    <property type="project" value="UniProtKB-KW"/>
</dbReference>
<evidence type="ECO:0008006" key="8">
    <source>
        <dbReference type="Google" id="ProtNLM"/>
    </source>
</evidence>
<keyword evidence="1" id="KW-0813">Transport</keyword>
<dbReference type="AlphaFoldDB" id="A0A844ZJI2"/>
<dbReference type="CDD" id="cd08916">
    <property type="entry name" value="TrHb3_P"/>
    <property type="match status" value="1"/>
</dbReference>